<sequence length="122" mass="13312">MSDTIHQTLSTALCAVLPNSWAIELPPAPVYPAVVFDVDSEPEAQWCMGGGYTQHDVNVVVVARDLDELDALLPLAGGGPLRAALEALPAYQWEEAAGDADYEPDPELYARFLSVRLRTPRY</sequence>
<name>A0A1I7J979_9BURK</name>
<gene>
    <name evidence="1" type="ORF">SAMN04489707_102353</name>
</gene>
<dbReference type="Proteomes" id="UP000183656">
    <property type="component" value="Unassembled WGS sequence"/>
</dbReference>
<evidence type="ECO:0000313" key="1">
    <source>
        <dbReference type="EMBL" id="SFU81671.1"/>
    </source>
</evidence>
<dbReference type="EMBL" id="FPBX01000023">
    <property type="protein sequence ID" value="SFU81671.1"/>
    <property type="molecule type" value="Genomic_DNA"/>
</dbReference>
<dbReference type="AlphaFoldDB" id="A0A1I7J979"/>
<organism evidence="1 2">
    <name type="scientific">Paenacidovorax caeni</name>
    <dbReference type="NCBI Taxonomy" id="343013"/>
    <lineage>
        <taxon>Bacteria</taxon>
        <taxon>Pseudomonadati</taxon>
        <taxon>Pseudomonadota</taxon>
        <taxon>Betaproteobacteria</taxon>
        <taxon>Burkholderiales</taxon>
        <taxon>Comamonadaceae</taxon>
        <taxon>Paenacidovorax</taxon>
    </lineage>
</organism>
<evidence type="ECO:0008006" key="3">
    <source>
        <dbReference type="Google" id="ProtNLM"/>
    </source>
</evidence>
<evidence type="ECO:0000313" key="2">
    <source>
        <dbReference type="Proteomes" id="UP000183656"/>
    </source>
</evidence>
<dbReference type="STRING" id="343013.SAMN04489707_102353"/>
<dbReference type="OrthoDB" id="8778436at2"/>
<reference evidence="1 2" key="1">
    <citation type="submission" date="2016-10" db="EMBL/GenBank/DDBJ databases">
        <authorList>
            <person name="de Groot N.N."/>
        </authorList>
    </citation>
    <scope>NUCLEOTIDE SEQUENCE [LARGE SCALE GENOMIC DNA]</scope>
    <source>
        <strain evidence="1 2">R-24608</strain>
    </source>
</reference>
<protein>
    <recommendedName>
        <fullName evidence="3">DUF3168 domain-containing protein</fullName>
    </recommendedName>
</protein>
<keyword evidence="2" id="KW-1185">Reference proteome</keyword>
<accession>A0A1I7J979</accession>
<dbReference type="RefSeq" id="WP_054256438.1">
    <property type="nucleotide sequence ID" value="NZ_CYIG01000018.1"/>
</dbReference>
<proteinExistence type="predicted"/>